<feature type="region of interest" description="Disordered" evidence="1">
    <location>
        <begin position="69"/>
        <end position="112"/>
    </location>
</feature>
<evidence type="ECO:0000313" key="4">
    <source>
        <dbReference type="EMBL" id="KAF3337169.1"/>
    </source>
</evidence>
<dbReference type="EMBL" id="SWLB01000006">
    <property type="protein sequence ID" value="KAF3337169.1"/>
    <property type="molecule type" value="Genomic_DNA"/>
</dbReference>
<feature type="transmembrane region" description="Helical" evidence="2">
    <location>
        <begin position="17"/>
        <end position="37"/>
    </location>
</feature>
<keyword evidence="2" id="KW-0472">Membrane</keyword>
<dbReference type="InterPro" id="IPR005069">
    <property type="entry name" value="Nucl-diP-sugar_transferase"/>
</dbReference>
<dbReference type="Pfam" id="PF03407">
    <property type="entry name" value="Nucleotid_trans"/>
    <property type="match status" value="2"/>
</dbReference>
<feature type="compositionally biased region" description="Polar residues" evidence="1">
    <location>
        <begin position="88"/>
        <end position="103"/>
    </location>
</feature>
<feature type="domain" description="Nucleotide-diphospho-sugar transferase" evidence="3">
    <location>
        <begin position="473"/>
        <end position="671"/>
    </location>
</feature>
<sequence length="705" mass="81697">MMNSKKESMGSNSLQQIISFLLGASVASVILFFVLSADRGGGYVEKSSWSQETSSIIVQVIEFNTTAPKELKENETELSTKEPERNETQSSPNELQRNETIPSAKNEPENSDNLEELLKKAATKDKNIIMTSVNEAWAAPNSLLDLFLESFHSGENIDHFLDNLIIITLDPKAFERCTTLHPLCYLLRGANFAGEKVYMTNDYFDLVWTKVKLQQRILELGYNFLFTDVDIMWFRNPFERFAPDADMSTSCDFFFGDENSPWNFPNTGFLYVKSSQKNIELFKHWHESRDKFPPNHEQWVFNQIKFDVVHSMQLKIQFLSTTYNMGFCNSTNDFDKLYTMHANCCVGLGAKLHDLRSLLVDWNRKLLCFAVEGAICIAIVLLYLSMNQGRRPLELFSCATNNDKSVQMSNIMANDTTVSSFSTPFKDILPLLQKAATDDRTVIITSVNEAWSAPNSLLDLFLESFRIGKNIEHLLRHLIIVALDPKAFVRCKTVHNLCYQLKVDGVDFATEKVFMTKDYFELVWEKLNLQQQILEFGYNFLFTDVDILWFRNPFKQMTIYADITTSCDVFDGNPDSLRNSPNTGFFYVKSTERTVEMLRYWREARNRFPPNHEQYVFNIIKQELTSKLKVKIQFLDTFYFGGFCNHGNDFNKIRTMHANCCIHLDNKLHNLRYVAAVWKNYTSIPVRDKKRRKRFSWKAPGKCLY</sequence>
<dbReference type="InterPro" id="IPR044821">
    <property type="entry name" value="At1g28695/At4g15970-like"/>
</dbReference>
<keyword evidence="2" id="KW-1133">Transmembrane helix</keyword>
<evidence type="ECO:0000256" key="2">
    <source>
        <dbReference type="SAM" id="Phobius"/>
    </source>
</evidence>
<protein>
    <submittedName>
        <fullName evidence="4">Nucleotide-diphospho-sugar transferase</fullName>
    </submittedName>
</protein>
<dbReference type="OrthoDB" id="540503at2759"/>
<dbReference type="GO" id="GO:0016740">
    <property type="term" value="F:transferase activity"/>
    <property type="evidence" value="ECO:0007669"/>
    <property type="project" value="UniProtKB-KW"/>
</dbReference>
<dbReference type="PANTHER" id="PTHR46038:SF13">
    <property type="entry name" value="GLYCOSYLTRANSFERASE"/>
    <property type="match status" value="1"/>
</dbReference>
<feature type="domain" description="Nucleotide-diphospho-sugar transferase" evidence="3">
    <location>
        <begin position="160"/>
        <end position="355"/>
    </location>
</feature>
<keyword evidence="5" id="KW-1185">Reference proteome</keyword>
<dbReference type="PANTHER" id="PTHR46038">
    <property type="entry name" value="EXPRESSED PROTEIN-RELATED"/>
    <property type="match status" value="1"/>
</dbReference>
<feature type="compositionally biased region" description="Basic and acidic residues" evidence="1">
    <location>
        <begin position="69"/>
        <end position="87"/>
    </location>
</feature>
<accession>A0A833VY45</accession>
<proteinExistence type="predicted"/>
<dbReference type="Proteomes" id="UP000623129">
    <property type="component" value="Unassembled WGS sequence"/>
</dbReference>
<name>A0A833VY45_9POAL</name>
<keyword evidence="4" id="KW-0808">Transferase</keyword>
<dbReference type="AlphaFoldDB" id="A0A833VY45"/>
<organism evidence="4 5">
    <name type="scientific">Carex littledalei</name>
    <dbReference type="NCBI Taxonomy" id="544730"/>
    <lineage>
        <taxon>Eukaryota</taxon>
        <taxon>Viridiplantae</taxon>
        <taxon>Streptophyta</taxon>
        <taxon>Embryophyta</taxon>
        <taxon>Tracheophyta</taxon>
        <taxon>Spermatophyta</taxon>
        <taxon>Magnoliopsida</taxon>
        <taxon>Liliopsida</taxon>
        <taxon>Poales</taxon>
        <taxon>Cyperaceae</taxon>
        <taxon>Cyperoideae</taxon>
        <taxon>Cariceae</taxon>
        <taxon>Carex</taxon>
        <taxon>Carex subgen. Euthyceras</taxon>
    </lineage>
</organism>
<keyword evidence="2" id="KW-0812">Transmembrane</keyword>
<evidence type="ECO:0000259" key="3">
    <source>
        <dbReference type="Pfam" id="PF03407"/>
    </source>
</evidence>
<comment type="caution">
    <text evidence="4">The sequence shown here is derived from an EMBL/GenBank/DDBJ whole genome shotgun (WGS) entry which is preliminary data.</text>
</comment>
<gene>
    <name evidence="4" type="ORF">FCM35_KLT17756</name>
</gene>
<evidence type="ECO:0000313" key="5">
    <source>
        <dbReference type="Proteomes" id="UP000623129"/>
    </source>
</evidence>
<feature type="transmembrane region" description="Helical" evidence="2">
    <location>
        <begin position="366"/>
        <end position="386"/>
    </location>
</feature>
<reference evidence="4" key="1">
    <citation type="submission" date="2020-01" db="EMBL/GenBank/DDBJ databases">
        <title>Genome sequence of Kobresia littledalei, the first chromosome-level genome in the family Cyperaceae.</title>
        <authorList>
            <person name="Qu G."/>
        </authorList>
    </citation>
    <scope>NUCLEOTIDE SEQUENCE</scope>
    <source>
        <strain evidence="4">C.B.Clarke</strain>
        <tissue evidence="4">Leaf</tissue>
    </source>
</reference>
<evidence type="ECO:0000256" key="1">
    <source>
        <dbReference type="SAM" id="MobiDB-lite"/>
    </source>
</evidence>